<dbReference type="Gene3D" id="3.40.1160.10">
    <property type="entry name" value="Acetylglutamate kinase-like"/>
    <property type="match status" value="1"/>
</dbReference>
<name>A0A3Q8B7T5_STRSU</name>
<dbReference type="HAMAP" id="MF_01220_B">
    <property type="entry name" value="PyrH_B"/>
    <property type="match status" value="1"/>
</dbReference>
<dbReference type="GO" id="GO:0044210">
    <property type="term" value="P:'de novo' CTP biosynthetic process"/>
    <property type="evidence" value="ECO:0007669"/>
    <property type="project" value="UniProtKB-UniRule"/>
</dbReference>
<dbReference type="NCBIfam" id="TIGR02075">
    <property type="entry name" value="pyrH_bact"/>
    <property type="match status" value="1"/>
</dbReference>
<proteinExistence type="inferred from homology"/>
<dbReference type="GO" id="GO:0005737">
    <property type="term" value="C:cytoplasm"/>
    <property type="evidence" value="ECO:0007669"/>
    <property type="project" value="UniProtKB-SubCell"/>
</dbReference>
<dbReference type="GO" id="GO:0005524">
    <property type="term" value="F:ATP binding"/>
    <property type="evidence" value="ECO:0007669"/>
    <property type="project" value="UniProtKB-KW"/>
</dbReference>
<sequence length="184" mass="21705">MGEIELSILDELFQHEDIQPHLIYKEIKAKDYLLDEGQVSHMIYLVKSGALRLWHNHDGKDITIQFFFEGDSVSSLESFLTKTESIYSLQAIEDTVVYCLNWQLFETFLLEHPEYYPSLTILLSQKMIKYNHLFLSRIKNSPEQRFLELVQEKSDLLWRVPDIYLSTYLGITPVSLSRIKKRLT</sequence>
<dbReference type="PIRSF" id="PIRSF005650">
    <property type="entry name" value="Uridylate_kin"/>
    <property type="match status" value="1"/>
</dbReference>
<dbReference type="PANTHER" id="PTHR42833">
    <property type="entry name" value="URIDYLATE KINASE"/>
    <property type="match status" value="1"/>
</dbReference>
<organism evidence="1">
    <name type="scientific">Streptococcus suis</name>
    <dbReference type="NCBI Taxonomy" id="1307"/>
    <lineage>
        <taxon>Bacteria</taxon>
        <taxon>Bacillati</taxon>
        <taxon>Bacillota</taxon>
        <taxon>Bacilli</taxon>
        <taxon>Lactobacillales</taxon>
        <taxon>Streptococcaceae</taxon>
        <taxon>Streptococcus</taxon>
    </lineage>
</organism>
<dbReference type="EMBL" id="CP030010">
    <property type="protein sequence ID" value="ASW49351.2"/>
    <property type="molecule type" value="Genomic_DNA"/>
</dbReference>
<evidence type="ECO:0000313" key="1">
    <source>
        <dbReference type="EMBL" id="ASW49351.2"/>
    </source>
</evidence>
<dbReference type="InterPro" id="IPR036393">
    <property type="entry name" value="AceGlu_kinase-like_sf"/>
</dbReference>
<dbReference type="PANTHER" id="PTHR42833:SF4">
    <property type="entry name" value="URIDYLATE KINASE PUMPKIN, CHLOROPLASTIC"/>
    <property type="match status" value="1"/>
</dbReference>
<reference evidence="1" key="1">
    <citation type="journal article" date="2021" name="Front. Microbiol.">
        <title>Comparative Virulence and Genomic Analysis of Streptococcus suis Isolates.</title>
        <authorList>
            <person name="Nicholson T.L."/>
            <person name="Waack U."/>
            <person name="Anderson T.K."/>
            <person name="Bayles D.O."/>
            <person name="Zaia S.R."/>
            <person name="Goertz I."/>
            <person name="Eppinger M."/>
            <person name="Hau S.J."/>
            <person name="Brockmeier S.L."/>
            <person name="Shore S.M."/>
        </authorList>
    </citation>
    <scope>NUCLEOTIDE SEQUENCE</scope>
    <source>
        <strain evidence="1">SRD478</strain>
    </source>
</reference>
<dbReference type="InterPro" id="IPR015963">
    <property type="entry name" value="Uridylate_kinase_bac"/>
</dbReference>
<dbReference type="CDD" id="cd04254">
    <property type="entry name" value="AAK_UMPK-PyrH-Ec"/>
    <property type="match status" value="1"/>
</dbReference>
<dbReference type="InterPro" id="IPR011817">
    <property type="entry name" value="Uridylate_kinase"/>
</dbReference>
<dbReference type="GO" id="GO:0033862">
    <property type="term" value="F:UMP kinase activity"/>
    <property type="evidence" value="ECO:0007669"/>
    <property type="project" value="UniProtKB-EC"/>
</dbReference>
<dbReference type="FunFam" id="3.40.1160.10:FF:000019">
    <property type="entry name" value="Uridylate kinase"/>
    <property type="match status" value="1"/>
</dbReference>
<dbReference type="Pfam" id="PF00696">
    <property type="entry name" value="AA_kinase"/>
    <property type="match status" value="1"/>
</dbReference>
<protein>
    <submittedName>
        <fullName evidence="1">Crp/Fnr family transcriptional regulator</fullName>
    </submittedName>
</protein>
<dbReference type="UniPathway" id="UPA00159">
    <property type="reaction ID" value="UER00275"/>
</dbReference>
<dbReference type="GO" id="GO:0006225">
    <property type="term" value="P:UDP biosynthetic process"/>
    <property type="evidence" value="ECO:0007669"/>
    <property type="project" value="TreeGrafter"/>
</dbReference>
<dbReference type="Proteomes" id="UP000323128">
    <property type="component" value="Chromosome"/>
</dbReference>
<gene>
    <name evidence="1" type="ORF">A7J08_03335</name>
</gene>
<dbReference type="eggNOG" id="COG0528">
    <property type="taxonomic scope" value="Bacteria"/>
</dbReference>
<accession>A0A3Q8B7T5</accession>
<dbReference type="SUPFAM" id="SSF53633">
    <property type="entry name" value="Carbamate kinase-like"/>
    <property type="match status" value="1"/>
</dbReference>
<dbReference type="InterPro" id="IPR001048">
    <property type="entry name" value="Asp/Glu/Uridylate_kinase"/>
</dbReference>